<dbReference type="SUPFAM" id="SSF143791">
    <property type="entry name" value="DUSP-like"/>
    <property type="match status" value="2"/>
</dbReference>
<dbReference type="GO" id="GO:0005829">
    <property type="term" value="C:cytosol"/>
    <property type="evidence" value="ECO:0007669"/>
    <property type="project" value="TreeGrafter"/>
</dbReference>
<evidence type="ECO:0000313" key="14">
    <source>
        <dbReference type="EMBL" id="KAK4528351.1"/>
    </source>
</evidence>
<dbReference type="InterPro" id="IPR018200">
    <property type="entry name" value="USP_CS"/>
</dbReference>
<protein>
    <recommendedName>
        <fullName evidence="4">ubiquitinyl hydrolase 1</fullName>
        <ecNumber evidence="4">3.4.19.12</ecNumber>
    </recommendedName>
</protein>
<dbReference type="GO" id="GO:0016579">
    <property type="term" value="P:protein deubiquitination"/>
    <property type="evidence" value="ECO:0007669"/>
    <property type="project" value="InterPro"/>
</dbReference>
<evidence type="ECO:0000256" key="2">
    <source>
        <dbReference type="ARBA" id="ARBA00004123"/>
    </source>
</evidence>
<keyword evidence="6" id="KW-0833">Ubl conjugation pathway</keyword>
<dbReference type="EMBL" id="JANCYU010000063">
    <property type="protein sequence ID" value="KAK4528351.1"/>
    <property type="molecule type" value="Genomic_DNA"/>
</dbReference>
<gene>
    <name evidence="14" type="ORF">GAYE_SCF55G6292</name>
</gene>
<feature type="domain" description="DUSP" evidence="13">
    <location>
        <begin position="760"/>
        <end position="865"/>
    </location>
</feature>
<dbReference type="PROSITE" id="PS00972">
    <property type="entry name" value="USP_1"/>
    <property type="match status" value="1"/>
</dbReference>
<proteinExistence type="inferred from homology"/>
<evidence type="ECO:0000256" key="4">
    <source>
        <dbReference type="ARBA" id="ARBA00012759"/>
    </source>
</evidence>
<feature type="region of interest" description="Disordered" evidence="10">
    <location>
        <begin position="391"/>
        <end position="410"/>
    </location>
</feature>
<dbReference type="GO" id="GO:0004843">
    <property type="term" value="F:cysteine-type deubiquitinase activity"/>
    <property type="evidence" value="ECO:0007669"/>
    <property type="project" value="UniProtKB-EC"/>
</dbReference>
<keyword evidence="15" id="KW-1185">Reference proteome</keyword>
<dbReference type="GO" id="GO:0005634">
    <property type="term" value="C:nucleus"/>
    <property type="evidence" value="ECO:0007669"/>
    <property type="project" value="UniProtKB-SubCell"/>
</dbReference>
<dbReference type="SUPFAM" id="SSF54236">
    <property type="entry name" value="Ubiquitin-like"/>
    <property type="match status" value="1"/>
</dbReference>
<evidence type="ECO:0000256" key="5">
    <source>
        <dbReference type="ARBA" id="ARBA00022670"/>
    </source>
</evidence>
<evidence type="ECO:0000259" key="13">
    <source>
        <dbReference type="PROSITE" id="PS51283"/>
    </source>
</evidence>
<accession>A0AAV9IMQ8</accession>
<evidence type="ECO:0000256" key="7">
    <source>
        <dbReference type="ARBA" id="ARBA00022801"/>
    </source>
</evidence>
<dbReference type="Gene3D" id="3.30.2230.10">
    <property type="entry name" value="DUSP-like"/>
    <property type="match status" value="1"/>
</dbReference>
<dbReference type="PROSITE" id="PS50235">
    <property type="entry name" value="USP_3"/>
    <property type="match status" value="1"/>
</dbReference>
<comment type="subcellular location">
    <subcellularLocation>
        <location evidence="2">Nucleus</location>
    </subcellularLocation>
</comment>
<sequence length="1031" mass="117734">MAPNVQLRSCATETNEEKANGEVDPFLVNKSPCSLDEHLKKVNCKRNPSCVFGLGENSSEGVLQVDKIAKRLYESVLQGRKTEEIPFAGLRNLGATCYANVVLQLLFFLRPFREAILNADTYLLLRNNLSKSDTESSYVTESRTHQLERSIVELQLLFATLLKGHTSCVSPKKFLEALDLTTFVEQDIQEFVNLLLSLVEKYFQNSTTKRYDTLISDLFQGTRRYVTTCHYCGQISEASKTGSRFTELQVAAYQVGGIEDALSSMVMEEILSGDNQYFCEFCNGKRDASRKIVFDKLPPVLMLQLLRTSFDLTSGEKKKTHAKISFPLEADFHQLLGVDTANEAKTYRLKAVCFHRGSSAYCGHYTIRLLDDSSNKWYEFDDAQVKMSNSLDGPFVANPRETASNNERRKRAKLAPETCTNPSTLSSTNACLLVYVLNDPLYCFGDLEKSNLPDVLQDTVDSENADLNSAFESEKSSVDSKIAEMERRKSEYLDLLPKLPATMSNSETSDSVSYGYVPTNWLKEWVRVREESIKPMDCSPFICEHGGLNPESVFHVKRIGLEAFNWMIEKYGSNSPQLKGPQCHCMICVNKMNDTIANAEFWKKKNDEFISYLIDPMDILEKDATTFYVEKQFFKQWKKLSLTCKQGVEFMRKLEKLLKECAHSRYCVHEKLVAEEWKAINADVGKHLYDLLQFISRISPICVDYFIFCEADSNLRFCDDCREKLVERKEEISSYRQSKRLEKASLGELLKPRYQLELVRYLVQQMKNWQELSSSSDAWNSSESRYLISLSWFQSWSDYINNDGKRPDTSPLEDLVCEHNMLSYDLVTADDIFDRRVLCVSADCWQEIVKAYGSYEGVKVELSQVDGNCKGIFSLPSCHSCMKKRKSLEDKNEIELVLIKVNDLEEIKDKKNLSLDSLELYSTCIKSEMMTSRRSRVLRIRCSPSNSISELKLIIFQFLDIAPAAQELYLGKEMNLVQSSVSLKDYNISDGTLLFLYIDKSKLDHSEEEFCALPEESKVEVGFVGSQLLGL</sequence>
<comment type="caution">
    <text evidence="14">The sequence shown here is derived from an EMBL/GenBank/DDBJ whole genome shotgun (WGS) entry which is preliminary data.</text>
</comment>
<dbReference type="EC" id="3.4.19.12" evidence="4"/>
<dbReference type="SUPFAM" id="SSF54001">
    <property type="entry name" value="Cysteine proteinases"/>
    <property type="match status" value="1"/>
</dbReference>
<dbReference type="InterPro" id="IPR029071">
    <property type="entry name" value="Ubiquitin-like_domsf"/>
</dbReference>
<organism evidence="14 15">
    <name type="scientific">Galdieria yellowstonensis</name>
    <dbReference type="NCBI Taxonomy" id="3028027"/>
    <lineage>
        <taxon>Eukaryota</taxon>
        <taxon>Rhodophyta</taxon>
        <taxon>Bangiophyceae</taxon>
        <taxon>Galdieriales</taxon>
        <taxon>Galdieriaceae</taxon>
        <taxon>Galdieria</taxon>
    </lineage>
</organism>
<dbReference type="PANTHER" id="PTHR24006">
    <property type="entry name" value="UBIQUITIN CARBOXYL-TERMINAL HYDROLASE"/>
    <property type="match status" value="1"/>
</dbReference>
<dbReference type="InterPro" id="IPR035927">
    <property type="entry name" value="DUSP-like_sf"/>
</dbReference>
<reference evidence="14 15" key="1">
    <citation type="submission" date="2022-07" db="EMBL/GenBank/DDBJ databases">
        <title>Genome-wide signatures of adaptation to extreme environments.</title>
        <authorList>
            <person name="Cho C.H."/>
            <person name="Yoon H.S."/>
        </authorList>
    </citation>
    <scope>NUCLEOTIDE SEQUENCE [LARGE SCALE GENOMIC DNA]</scope>
    <source>
        <strain evidence="14 15">108.79 E11</strain>
    </source>
</reference>
<dbReference type="InterPro" id="IPR038765">
    <property type="entry name" value="Papain-like_cys_pep_sf"/>
</dbReference>
<keyword evidence="9" id="KW-0539">Nucleus</keyword>
<dbReference type="PROSITE" id="PS50053">
    <property type="entry name" value="UBIQUITIN_2"/>
    <property type="match status" value="1"/>
</dbReference>
<dbReference type="InterPro" id="IPR000626">
    <property type="entry name" value="Ubiquitin-like_dom"/>
</dbReference>
<evidence type="ECO:0000256" key="6">
    <source>
        <dbReference type="ARBA" id="ARBA00022786"/>
    </source>
</evidence>
<evidence type="ECO:0000256" key="9">
    <source>
        <dbReference type="ARBA" id="ARBA00023242"/>
    </source>
</evidence>
<dbReference type="Pfam" id="PF00443">
    <property type="entry name" value="UCH"/>
    <property type="match status" value="1"/>
</dbReference>
<dbReference type="Gene3D" id="3.10.20.90">
    <property type="entry name" value="Phosphatidylinositol 3-kinase Catalytic Subunit, Chain A, domain 1"/>
    <property type="match status" value="1"/>
</dbReference>
<evidence type="ECO:0000256" key="10">
    <source>
        <dbReference type="SAM" id="MobiDB-lite"/>
    </source>
</evidence>
<dbReference type="GO" id="GO:0004197">
    <property type="term" value="F:cysteine-type endopeptidase activity"/>
    <property type="evidence" value="ECO:0007669"/>
    <property type="project" value="InterPro"/>
</dbReference>
<dbReference type="InterPro" id="IPR006615">
    <property type="entry name" value="Pept_C19_DUSP"/>
</dbReference>
<name>A0AAV9IMQ8_9RHOD</name>
<dbReference type="Proteomes" id="UP001300502">
    <property type="component" value="Unassembled WGS sequence"/>
</dbReference>
<dbReference type="InterPro" id="IPR044743">
    <property type="entry name" value="Ubl_USP48"/>
</dbReference>
<dbReference type="GO" id="GO:0006508">
    <property type="term" value="P:proteolysis"/>
    <property type="evidence" value="ECO:0007669"/>
    <property type="project" value="UniProtKB-KW"/>
</dbReference>
<evidence type="ECO:0000259" key="12">
    <source>
        <dbReference type="PROSITE" id="PS50235"/>
    </source>
</evidence>
<dbReference type="Gene3D" id="3.90.70.10">
    <property type="entry name" value="Cysteine proteinases"/>
    <property type="match status" value="1"/>
</dbReference>
<feature type="domain" description="Ubiquitin-like" evidence="11">
    <location>
        <begin position="925"/>
        <end position="1000"/>
    </location>
</feature>
<dbReference type="InterPro" id="IPR001394">
    <property type="entry name" value="Peptidase_C19_UCH"/>
</dbReference>
<dbReference type="PROSITE" id="PS51283">
    <property type="entry name" value="DUSP"/>
    <property type="match status" value="1"/>
</dbReference>
<keyword evidence="7" id="KW-0378">Hydrolase</keyword>
<keyword evidence="5" id="KW-0645">Protease</keyword>
<dbReference type="InterPro" id="IPR050164">
    <property type="entry name" value="Peptidase_C19"/>
</dbReference>
<dbReference type="PANTHER" id="PTHR24006:SF722">
    <property type="entry name" value="UBIQUITIN CARBOXYL-TERMINAL HYDROLASE 48"/>
    <property type="match status" value="1"/>
</dbReference>
<keyword evidence="8" id="KW-0788">Thiol protease</keyword>
<comment type="catalytic activity">
    <reaction evidence="1">
        <text>Thiol-dependent hydrolysis of ester, thioester, amide, peptide and isopeptide bonds formed by the C-terminal Gly of ubiquitin (a 76-residue protein attached to proteins as an intracellular targeting signal).</text>
        <dbReference type="EC" id="3.4.19.12"/>
    </reaction>
</comment>
<evidence type="ECO:0000256" key="1">
    <source>
        <dbReference type="ARBA" id="ARBA00000707"/>
    </source>
</evidence>
<evidence type="ECO:0000259" key="11">
    <source>
        <dbReference type="PROSITE" id="PS50053"/>
    </source>
</evidence>
<comment type="similarity">
    <text evidence="3">Belongs to the peptidase C19 family.</text>
</comment>
<dbReference type="CDD" id="cd01795">
    <property type="entry name" value="Ubl_USP48"/>
    <property type="match status" value="1"/>
</dbReference>
<evidence type="ECO:0000313" key="15">
    <source>
        <dbReference type="Proteomes" id="UP001300502"/>
    </source>
</evidence>
<evidence type="ECO:0000256" key="3">
    <source>
        <dbReference type="ARBA" id="ARBA00009085"/>
    </source>
</evidence>
<dbReference type="InterPro" id="IPR028889">
    <property type="entry name" value="USP"/>
</dbReference>
<evidence type="ECO:0000256" key="8">
    <source>
        <dbReference type="ARBA" id="ARBA00022807"/>
    </source>
</evidence>
<dbReference type="AlphaFoldDB" id="A0AAV9IMQ8"/>
<dbReference type="PROSITE" id="PS00973">
    <property type="entry name" value="USP_2"/>
    <property type="match status" value="1"/>
</dbReference>
<feature type="domain" description="USP" evidence="12">
    <location>
        <begin position="88"/>
        <end position="402"/>
    </location>
</feature>